<evidence type="ECO:0000256" key="9">
    <source>
        <dbReference type="ARBA" id="ARBA00023157"/>
    </source>
</evidence>
<dbReference type="PROSITE" id="PS00436">
    <property type="entry name" value="PEROXIDASE_2"/>
    <property type="match status" value="1"/>
</dbReference>
<dbReference type="GO" id="GO:0020037">
    <property type="term" value="F:heme binding"/>
    <property type="evidence" value="ECO:0007669"/>
    <property type="project" value="UniProtKB-UniRule"/>
</dbReference>
<dbReference type="PRINTS" id="PR00461">
    <property type="entry name" value="PLPEROXIDASE"/>
</dbReference>
<evidence type="ECO:0000313" key="21">
    <source>
        <dbReference type="Proteomes" id="UP001222027"/>
    </source>
</evidence>
<feature type="binding site" evidence="15">
    <location>
        <position position="89"/>
    </location>
    <ligand>
        <name>Ca(2+)</name>
        <dbReference type="ChEBI" id="CHEBI:29108"/>
        <label>1</label>
    </ligand>
</feature>
<feature type="binding site" evidence="15">
    <location>
        <position position="75"/>
    </location>
    <ligand>
        <name>Ca(2+)</name>
        <dbReference type="ChEBI" id="CHEBI:29108"/>
        <label>1</label>
    </ligand>
</feature>
<evidence type="ECO:0000256" key="18">
    <source>
        <dbReference type="RuleBase" id="RU362060"/>
    </source>
</evidence>
<feature type="disulfide bond" evidence="17">
    <location>
        <begin position="201"/>
        <end position="233"/>
    </location>
</feature>
<dbReference type="PROSITE" id="PS50873">
    <property type="entry name" value="PEROXIDASE_4"/>
    <property type="match status" value="1"/>
</dbReference>
<dbReference type="InterPro" id="IPR000823">
    <property type="entry name" value="Peroxidase_pln"/>
</dbReference>
<dbReference type="GO" id="GO:0046872">
    <property type="term" value="F:metal ion binding"/>
    <property type="evidence" value="ECO:0007669"/>
    <property type="project" value="UniProtKB-UniRule"/>
</dbReference>
<dbReference type="GO" id="GO:0005576">
    <property type="term" value="C:extracellular region"/>
    <property type="evidence" value="ECO:0007669"/>
    <property type="project" value="UniProtKB-SubCell"/>
</dbReference>
<comment type="function">
    <text evidence="18">Removal of H(2)O(2), oxidation of toxic reductants, biosynthesis and degradation of lignin, suberization, auxin catabolism, response to environmental stresses such as wounding, pathogen attack and oxidative stress.</text>
</comment>
<evidence type="ECO:0000259" key="19">
    <source>
        <dbReference type="PROSITE" id="PS50873"/>
    </source>
</evidence>
<feature type="disulfide bond" evidence="17">
    <location>
        <begin position="69"/>
        <end position="74"/>
    </location>
</feature>
<dbReference type="InterPro" id="IPR019794">
    <property type="entry name" value="Peroxidases_AS"/>
</dbReference>
<comment type="similarity">
    <text evidence="2">Belongs to the peroxidase family. Ascorbate peroxidase subfamily.</text>
</comment>
<gene>
    <name evidence="20" type="ORF">OPV22_030333</name>
</gene>
<dbReference type="EC" id="1.11.1.7" evidence="18"/>
<feature type="site" description="Transition state stabilizer" evidence="16">
    <location>
        <position position="63"/>
    </location>
</feature>
<evidence type="ECO:0000256" key="1">
    <source>
        <dbReference type="ARBA" id="ARBA00000189"/>
    </source>
</evidence>
<dbReference type="GO" id="GO:0042744">
    <property type="term" value="P:hydrogen peroxide catabolic process"/>
    <property type="evidence" value="ECO:0007669"/>
    <property type="project" value="UniProtKB-KW"/>
</dbReference>
<comment type="similarity">
    <text evidence="18">Belongs to the peroxidase family. Classical plant (class III) peroxidase subfamily.</text>
</comment>
<comment type="subcellular location">
    <subcellularLocation>
        <location evidence="18">Secreted</location>
    </subcellularLocation>
</comment>
<dbReference type="CDD" id="cd00693">
    <property type="entry name" value="secretory_peroxidase"/>
    <property type="match status" value="1"/>
</dbReference>
<feature type="binding site" evidence="14">
    <location>
        <position position="164"/>
    </location>
    <ligand>
        <name>substrate</name>
    </ligand>
</feature>
<evidence type="ECO:0000256" key="4">
    <source>
        <dbReference type="ARBA" id="ARBA00022617"/>
    </source>
</evidence>
<dbReference type="Pfam" id="PF00141">
    <property type="entry name" value="peroxidase"/>
    <property type="match status" value="1"/>
</dbReference>
<feature type="binding site" evidence="15">
    <location>
        <position position="71"/>
    </location>
    <ligand>
        <name>Ca(2+)</name>
        <dbReference type="ChEBI" id="CHEBI:29108"/>
        <label>1</label>
    </ligand>
</feature>
<dbReference type="EMBL" id="JAQQAF010000008">
    <property type="protein sequence ID" value="KAJ8467781.1"/>
    <property type="molecule type" value="Genomic_DNA"/>
</dbReference>
<feature type="signal peptide" evidence="18">
    <location>
        <begin position="1"/>
        <end position="25"/>
    </location>
</feature>
<dbReference type="InterPro" id="IPR019793">
    <property type="entry name" value="Peroxidases_heam-ligand_BS"/>
</dbReference>
<dbReference type="FunFam" id="1.10.420.10:FF:000001">
    <property type="entry name" value="Peroxidase"/>
    <property type="match status" value="1"/>
</dbReference>
<comment type="catalytic activity">
    <reaction evidence="1 18">
        <text>2 a phenolic donor + H2O2 = 2 a phenolic radical donor + 2 H2O</text>
        <dbReference type="Rhea" id="RHEA:56136"/>
        <dbReference type="ChEBI" id="CHEBI:15377"/>
        <dbReference type="ChEBI" id="CHEBI:16240"/>
        <dbReference type="ChEBI" id="CHEBI:139520"/>
        <dbReference type="ChEBI" id="CHEBI:139521"/>
        <dbReference type="EC" id="1.11.1.7"/>
    </reaction>
</comment>
<comment type="cofactor">
    <cofactor evidence="15 18">
        <name>Ca(2+)</name>
        <dbReference type="ChEBI" id="CHEBI:29108"/>
    </cofactor>
    <text evidence="15 18">Binds 2 calcium ions per subunit.</text>
</comment>
<protein>
    <recommendedName>
        <fullName evidence="18">Peroxidase</fullName>
        <ecNumber evidence="18">1.11.1.7</ecNumber>
    </recommendedName>
</protein>
<dbReference type="PANTHER" id="PTHR31517:SF84">
    <property type="entry name" value="PEROXIDASE"/>
    <property type="match status" value="1"/>
</dbReference>
<comment type="cofactor">
    <cofactor evidence="15 18">
        <name>heme b</name>
        <dbReference type="ChEBI" id="CHEBI:60344"/>
    </cofactor>
    <text evidence="15 18">Binds 1 heme b (iron(II)-protoporphyrin IX) group per subunit.</text>
</comment>
<dbReference type="AlphaFoldDB" id="A0AAV8QDV2"/>
<evidence type="ECO:0000256" key="2">
    <source>
        <dbReference type="ARBA" id="ARBA00006873"/>
    </source>
</evidence>
<evidence type="ECO:0000256" key="17">
    <source>
        <dbReference type="PIRSR" id="PIRSR600823-5"/>
    </source>
</evidence>
<dbReference type="GO" id="GO:0140825">
    <property type="term" value="F:lactoperoxidase activity"/>
    <property type="evidence" value="ECO:0007669"/>
    <property type="project" value="UniProtKB-EC"/>
</dbReference>
<keyword evidence="5 15" id="KW-0479">Metal-binding</keyword>
<dbReference type="PANTHER" id="PTHR31517">
    <property type="match status" value="1"/>
</dbReference>
<feature type="disulfide bond" evidence="17">
    <location>
        <begin position="123"/>
        <end position="320"/>
    </location>
</feature>
<sequence length="324" mass="35435">MGLGRGEMSLAIIVVLCLSAMGTEANLKVGFYSYSCPKAEEIIQEELHKALQEDKGIGSDLLRMHFHDCFVRGCDGSLFIDSTKDNAAEKDGKPNETVEDEAFEIIDKVKERLEAECKGTVSCADMLAFLARDSVAHYGGVHYPVPAGRRDGRISRANDTIDLPPPTFTLGNLTKLFVSKGLSRDDMVALSGAHTIGIAHCEAFSDRLYNFSQTAKADPSLDPKYAAQLRSECPPKSDNEVNMDPPSPLTFDSSYYHNLLVNRGLFTSDQTLMSKHGTSTLVKRFARKPALFKKKFAAAMVKMGSIGVLTGVQGEVRTNCRVVN</sequence>
<keyword evidence="4 18" id="KW-0349">Heme</keyword>
<feature type="binding site" description="axial binding residue" evidence="15">
    <location>
        <position position="194"/>
    </location>
    <ligand>
        <name>heme b</name>
        <dbReference type="ChEBI" id="CHEBI:60344"/>
    </ligand>
    <ligandPart>
        <name>Fe</name>
        <dbReference type="ChEBI" id="CHEBI:18248"/>
    </ligandPart>
</feature>
<name>A0AAV8QDV2_ENSVE</name>
<evidence type="ECO:0000256" key="5">
    <source>
        <dbReference type="ARBA" id="ARBA00022723"/>
    </source>
</evidence>
<evidence type="ECO:0000256" key="15">
    <source>
        <dbReference type="PIRSR" id="PIRSR600823-3"/>
    </source>
</evidence>
<dbReference type="InterPro" id="IPR010255">
    <property type="entry name" value="Haem_peroxidase_sf"/>
</dbReference>
<dbReference type="Gene3D" id="1.10.420.10">
    <property type="entry name" value="Peroxidase, domain 2"/>
    <property type="match status" value="1"/>
</dbReference>
<dbReference type="Proteomes" id="UP001222027">
    <property type="component" value="Unassembled WGS sequence"/>
</dbReference>
<keyword evidence="21" id="KW-1185">Reference proteome</keyword>
<evidence type="ECO:0000256" key="10">
    <source>
        <dbReference type="ARBA" id="ARBA00023180"/>
    </source>
</evidence>
<feature type="binding site" evidence="15">
    <location>
        <position position="252"/>
    </location>
    <ligand>
        <name>Ca(2+)</name>
        <dbReference type="ChEBI" id="CHEBI:29108"/>
        <label>2</label>
    </ligand>
</feature>
<keyword evidence="12 18" id="KW-0376">Hydrogen peroxide</keyword>
<feature type="binding site" evidence="15">
    <location>
        <position position="244"/>
    </location>
    <ligand>
        <name>Ca(2+)</name>
        <dbReference type="ChEBI" id="CHEBI:29108"/>
        <label>2</label>
    </ligand>
</feature>
<evidence type="ECO:0000256" key="14">
    <source>
        <dbReference type="PIRSR" id="PIRSR600823-2"/>
    </source>
</evidence>
<feature type="binding site" evidence="15">
    <location>
        <position position="68"/>
    </location>
    <ligand>
        <name>Ca(2+)</name>
        <dbReference type="ChEBI" id="CHEBI:29108"/>
        <label>1</label>
    </ligand>
</feature>
<evidence type="ECO:0000256" key="3">
    <source>
        <dbReference type="ARBA" id="ARBA00022559"/>
    </source>
</evidence>
<dbReference type="InterPro" id="IPR002016">
    <property type="entry name" value="Haem_peroxidase"/>
</dbReference>
<dbReference type="PRINTS" id="PR00458">
    <property type="entry name" value="PEROXIDASE"/>
</dbReference>
<dbReference type="SUPFAM" id="SSF48113">
    <property type="entry name" value="Heme-dependent peroxidases"/>
    <property type="match status" value="1"/>
</dbReference>
<evidence type="ECO:0000256" key="11">
    <source>
        <dbReference type="ARBA" id="ARBA00023283"/>
    </source>
</evidence>
<evidence type="ECO:0000256" key="12">
    <source>
        <dbReference type="ARBA" id="ARBA00023324"/>
    </source>
</evidence>
<accession>A0AAV8QDV2</accession>
<keyword evidence="11" id="KW-0873">Pyrrolidone carboxylic acid</keyword>
<dbReference type="FunFam" id="1.10.520.10:FF:000009">
    <property type="entry name" value="Peroxidase"/>
    <property type="match status" value="1"/>
</dbReference>
<keyword evidence="18" id="KW-0964">Secreted</keyword>
<keyword evidence="10" id="KW-0325">Glycoprotein</keyword>
<organism evidence="20 21">
    <name type="scientific">Ensete ventricosum</name>
    <name type="common">Abyssinian banana</name>
    <name type="synonym">Musa ensete</name>
    <dbReference type="NCBI Taxonomy" id="4639"/>
    <lineage>
        <taxon>Eukaryota</taxon>
        <taxon>Viridiplantae</taxon>
        <taxon>Streptophyta</taxon>
        <taxon>Embryophyta</taxon>
        <taxon>Tracheophyta</taxon>
        <taxon>Spermatophyta</taxon>
        <taxon>Magnoliopsida</taxon>
        <taxon>Liliopsida</taxon>
        <taxon>Zingiberales</taxon>
        <taxon>Musaceae</taxon>
        <taxon>Ensete</taxon>
    </lineage>
</organism>
<dbReference type="GO" id="GO:0006979">
    <property type="term" value="P:response to oxidative stress"/>
    <property type="evidence" value="ECO:0007669"/>
    <property type="project" value="UniProtKB-UniRule"/>
</dbReference>
<feature type="disulfide bond" evidence="17">
    <location>
        <begin position="36"/>
        <end position="117"/>
    </location>
</feature>
<feature type="domain" description="Plant heme peroxidase family profile" evidence="19">
    <location>
        <begin position="26"/>
        <end position="324"/>
    </location>
</feature>
<dbReference type="PROSITE" id="PS00435">
    <property type="entry name" value="PEROXIDASE_1"/>
    <property type="match status" value="1"/>
</dbReference>
<evidence type="ECO:0000256" key="6">
    <source>
        <dbReference type="ARBA" id="ARBA00022837"/>
    </source>
</evidence>
<keyword evidence="6 15" id="KW-0106">Calcium</keyword>
<dbReference type="Gene3D" id="1.10.520.10">
    <property type="match status" value="1"/>
</dbReference>
<evidence type="ECO:0000256" key="7">
    <source>
        <dbReference type="ARBA" id="ARBA00023002"/>
    </source>
</evidence>
<keyword evidence="9 17" id="KW-1015">Disulfide bond</keyword>
<keyword evidence="8 15" id="KW-0408">Iron</keyword>
<evidence type="ECO:0000256" key="8">
    <source>
        <dbReference type="ARBA" id="ARBA00023004"/>
    </source>
</evidence>
<evidence type="ECO:0000256" key="13">
    <source>
        <dbReference type="PIRSR" id="PIRSR600823-1"/>
    </source>
</evidence>
<keyword evidence="18" id="KW-0732">Signal</keyword>
<proteinExistence type="inferred from homology"/>
<reference evidence="20 21" key="1">
    <citation type="submission" date="2022-12" db="EMBL/GenBank/DDBJ databases">
        <title>Chromosome-scale assembly of the Ensete ventricosum genome.</title>
        <authorList>
            <person name="Dussert Y."/>
            <person name="Stocks J."/>
            <person name="Wendawek A."/>
            <person name="Woldeyes F."/>
            <person name="Nichols R.A."/>
            <person name="Borrell J.S."/>
        </authorList>
    </citation>
    <scope>NUCLEOTIDE SEQUENCE [LARGE SCALE GENOMIC DNA]</scope>
    <source>
        <strain evidence="21">cv. Maze</strain>
        <tissue evidence="20">Seeds</tissue>
    </source>
</reference>
<dbReference type="InterPro" id="IPR033905">
    <property type="entry name" value="Secretory_peroxidase"/>
</dbReference>
<evidence type="ECO:0000313" key="20">
    <source>
        <dbReference type="EMBL" id="KAJ8467781.1"/>
    </source>
</evidence>
<keyword evidence="7 18" id="KW-0560">Oxidoreductase</keyword>
<keyword evidence="3 18" id="KW-0575">Peroxidase</keyword>
<evidence type="ECO:0000256" key="16">
    <source>
        <dbReference type="PIRSR" id="PIRSR600823-4"/>
    </source>
</evidence>
<feature type="binding site" evidence="15">
    <location>
        <position position="195"/>
    </location>
    <ligand>
        <name>Ca(2+)</name>
        <dbReference type="ChEBI" id="CHEBI:29108"/>
        <label>2</label>
    </ligand>
</feature>
<feature type="chain" id="PRO_5043096430" description="Peroxidase" evidence="18">
    <location>
        <begin position="26"/>
        <end position="324"/>
    </location>
</feature>
<feature type="active site" description="Proton acceptor" evidence="13">
    <location>
        <position position="67"/>
    </location>
</feature>
<feature type="binding site" evidence="15">
    <location>
        <position position="73"/>
    </location>
    <ligand>
        <name>Ca(2+)</name>
        <dbReference type="ChEBI" id="CHEBI:29108"/>
        <label>1</label>
    </ligand>
</feature>
<comment type="caution">
    <text evidence="20">The sequence shown here is derived from an EMBL/GenBank/DDBJ whole genome shotgun (WGS) entry which is preliminary data.</text>
</comment>
<feature type="binding site" evidence="15">
    <location>
        <position position="77"/>
    </location>
    <ligand>
        <name>Ca(2+)</name>
        <dbReference type="ChEBI" id="CHEBI:29108"/>
        <label>1</label>
    </ligand>
</feature>